<gene>
    <name evidence="2" type="ORF">AVEN_252396_1</name>
</gene>
<sequence length="103" mass="11621">MTSASPRFKSWILHWSDVITPLEKSIADSTCKESEILNKNFDIDNFDCVFGVSPLRTCNSKWSPMDIQTHTVISIATVYFNHIVLMVTVALFPPNQNTTIITS</sequence>
<organism evidence="2 3">
    <name type="scientific">Araneus ventricosus</name>
    <name type="common">Orbweaver spider</name>
    <name type="synonym">Epeira ventricosa</name>
    <dbReference type="NCBI Taxonomy" id="182803"/>
    <lineage>
        <taxon>Eukaryota</taxon>
        <taxon>Metazoa</taxon>
        <taxon>Ecdysozoa</taxon>
        <taxon>Arthropoda</taxon>
        <taxon>Chelicerata</taxon>
        <taxon>Arachnida</taxon>
        <taxon>Araneae</taxon>
        <taxon>Araneomorphae</taxon>
        <taxon>Entelegynae</taxon>
        <taxon>Araneoidea</taxon>
        <taxon>Araneidae</taxon>
        <taxon>Araneus</taxon>
    </lineage>
</organism>
<evidence type="ECO:0000313" key="2">
    <source>
        <dbReference type="EMBL" id="GBL82207.1"/>
    </source>
</evidence>
<keyword evidence="1" id="KW-0472">Membrane</keyword>
<evidence type="ECO:0000313" key="3">
    <source>
        <dbReference type="Proteomes" id="UP000499080"/>
    </source>
</evidence>
<keyword evidence="1" id="KW-1133">Transmembrane helix</keyword>
<feature type="transmembrane region" description="Helical" evidence="1">
    <location>
        <begin position="71"/>
        <end position="92"/>
    </location>
</feature>
<protein>
    <submittedName>
        <fullName evidence="2">Uncharacterized protein</fullName>
    </submittedName>
</protein>
<dbReference type="Proteomes" id="UP000499080">
    <property type="component" value="Unassembled WGS sequence"/>
</dbReference>
<keyword evidence="3" id="KW-1185">Reference proteome</keyword>
<accession>A0A4Y2ART0</accession>
<dbReference type="EMBL" id="BGPR01000028">
    <property type="protein sequence ID" value="GBL82207.1"/>
    <property type="molecule type" value="Genomic_DNA"/>
</dbReference>
<reference evidence="2 3" key="1">
    <citation type="journal article" date="2019" name="Sci. Rep.">
        <title>Orb-weaving spider Araneus ventricosus genome elucidates the spidroin gene catalogue.</title>
        <authorList>
            <person name="Kono N."/>
            <person name="Nakamura H."/>
            <person name="Ohtoshi R."/>
            <person name="Moran D.A.P."/>
            <person name="Shinohara A."/>
            <person name="Yoshida Y."/>
            <person name="Fujiwara M."/>
            <person name="Mori M."/>
            <person name="Tomita M."/>
            <person name="Arakawa K."/>
        </authorList>
    </citation>
    <scope>NUCLEOTIDE SEQUENCE [LARGE SCALE GENOMIC DNA]</scope>
</reference>
<name>A0A4Y2ART0_ARAVE</name>
<proteinExistence type="predicted"/>
<keyword evidence="1" id="KW-0812">Transmembrane</keyword>
<comment type="caution">
    <text evidence="2">The sequence shown here is derived from an EMBL/GenBank/DDBJ whole genome shotgun (WGS) entry which is preliminary data.</text>
</comment>
<dbReference type="AlphaFoldDB" id="A0A4Y2ART0"/>
<evidence type="ECO:0000256" key="1">
    <source>
        <dbReference type="SAM" id="Phobius"/>
    </source>
</evidence>